<dbReference type="InterPro" id="IPR036291">
    <property type="entry name" value="NAD(P)-bd_dom_sf"/>
</dbReference>
<proteinExistence type="inferred from homology"/>
<name>A0A0D8IVQ0_9FIRM</name>
<dbReference type="GO" id="GO:0000166">
    <property type="term" value="F:nucleotide binding"/>
    <property type="evidence" value="ECO:0007669"/>
    <property type="project" value="InterPro"/>
</dbReference>
<comment type="similarity">
    <text evidence="1">Belongs to the Gfo/Idh/MocA family.</text>
</comment>
<dbReference type="SUPFAM" id="SSF51735">
    <property type="entry name" value="NAD(P)-binding Rossmann-fold domains"/>
    <property type="match status" value="1"/>
</dbReference>
<dbReference type="GeneID" id="42858294"/>
<evidence type="ECO:0000256" key="1">
    <source>
        <dbReference type="ARBA" id="ARBA00010928"/>
    </source>
</evidence>
<dbReference type="PANTHER" id="PTHR43377">
    <property type="entry name" value="BILIVERDIN REDUCTASE A"/>
    <property type="match status" value="1"/>
</dbReference>
<dbReference type="Gene3D" id="3.40.50.720">
    <property type="entry name" value="NAD(P)-binding Rossmann-like Domain"/>
    <property type="match status" value="1"/>
</dbReference>
<feature type="domain" description="Gfo/Idh/MocA-like oxidoreductase N-terminal" evidence="2">
    <location>
        <begin position="7"/>
        <end position="126"/>
    </location>
</feature>
<dbReference type="PATRIC" id="fig|1550024.3.peg.3942"/>
<dbReference type="InterPro" id="IPR051450">
    <property type="entry name" value="Gfo/Idh/MocA_Oxidoreductases"/>
</dbReference>
<dbReference type="InterPro" id="IPR000683">
    <property type="entry name" value="Gfo/Idh/MocA-like_OxRdtase_N"/>
</dbReference>
<gene>
    <name evidence="4" type="ORF">TQ39_17275</name>
</gene>
<comment type="caution">
    <text evidence="4">The sequence shown here is derived from an EMBL/GenBank/DDBJ whole genome shotgun (WGS) entry which is preliminary data.</text>
</comment>
<evidence type="ECO:0000313" key="4">
    <source>
        <dbReference type="EMBL" id="KJF38574.1"/>
    </source>
</evidence>
<dbReference type="Gene3D" id="3.30.360.10">
    <property type="entry name" value="Dihydrodipicolinate Reductase, domain 2"/>
    <property type="match status" value="1"/>
</dbReference>
<evidence type="ECO:0000259" key="2">
    <source>
        <dbReference type="Pfam" id="PF01408"/>
    </source>
</evidence>
<protein>
    <submittedName>
        <fullName evidence="4">Oxidoreductase</fullName>
    </submittedName>
</protein>
<dbReference type="Proteomes" id="UP000032483">
    <property type="component" value="Unassembled WGS sequence"/>
</dbReference>
<reference evidence="4" key="1">
    <citation type="submission" date="2015-02" db="EMBL/GenBank/DDBJ databases">
        <title>A novel member of the family Ruminococcaceae isolated from human feces.</title>
        <authorList>
            <person name="Shkoporov A.N."/>
            <person name="Chaplin A.V."/>
            <person name="Motuzova O.V."/>
            <person name="Kafarskaia L.I."/>
            <person name="Khokhlova E.V."/>
            <person name="Efimov B.A."/>
        </authorList>
    </citation>
    <scope>NUCLEOTIDE SEQUENCE [LARGE SCALE GENOMIC DNA]</scope>
    <source>
        <strain evidence="4">585-1</strain>
    </source>
</reference>
<dbReference type="InterPro" id="IPR004104">
    <property type="entry name" value="Gfo/Idh/MocA-like_OxRdtase_C"/>
</dbReference>
<evidence type="ECO:0000259" key="3">
    <source>
        <dbReference type="Pfam" id="PF02894"/>
    </source>
</evidence>
<dbReference type="RefSeq" id="WP_050006438.1">
    <property type="nucleotide sequence ID" value="NZ_DBFXFE010000025.1"/>
</dbReference>
<dbReference type="SUPFAM" id="SSF55347">
    <property type="entry name" value="Glyceraldehyde-3-phosphate dehydrogenase-like, C-terminal domain"/>
    <property type="match status" value="1"/>
</dbReference>
<evidence type="ECO:0000313" key="5">
    <source>
        <dbReference type="Proteomes" id="UP000032483"/>
    </source>
</evidence>
<keyword evidence="5" id="KW-1185">Reference proteome</keyword>
<dbReference type="Pfam" id="PF02894">
    <property type="entry name" value="GFO_IDH_MocA_C"/>
    <property type="match status" value="1"/>
</dbReference>
<dbReference type="EMBL" id="JXXK01000037">
    <property type="protein sequence ID" value="KJF38574.1"/>
    <property type="molecule type" value="Genomic_DNA"/>
</dbReference>
<feature type="domain" description="Gfo/Idh/MocA-like oxidoreductase C-terminal" evidence="3">
    <location>
        <begin position="139"/>
        <end position="412"/>
    </location>
</feature>
<dbReference type="AlphaFoldDB" id="A0A0D8IVQ0"/>
<dbReference type="Pfam" id="PF01408">
    <property type="entry name" value="GFO_IDH_MocA"/>
    <property type="match status" value="1"/>
</dbReference>
<organism evidence="4 5">
    <name type="scientific">Ruthenibacterium lactatiformans</name>
    <dbReference type="NCBI Taxonomy" id="1550024"/>
    <lineage>
        <taxon>Bacteria</taxon>
        <taxon>Bacillati</taxon>
        <taxon>Bacillota</taxon>
        <taxon>Clostridia</taxon>
        <taxon>Eubacteriales</taxon>
        <taxon>Oscillospiraceae</taxon>
        <taxon>Ruthenibacterium</taxon>
    </lineage>
</organism>
<accession>A0A0D8IVQ0</accession>
<sequence>MNQVTAILIGAGARGQIYARYAQEHPEELRIMAVAEPKADRRALMCRAYGIPADRAFSNWEDLLARPQMADAALICTLDDMHTEPTLAALKQGYHVLLEKPMSNSETECRAIAAAAEEAQRVLSVCHVLRYTPFYRTIKQLIDDGQVGEVASLSQVENVGYWHHAHSFVRGNWRCSEQTSPMILQKSCHDMDILLWLSGQRCTRVSSFGSLHHFDAAHAPQDAPLRCTDGCPHSVVCPYDAGKIYLTDNVGWPTDMLTTDLSREGRLKALREGPYGRCVYHCDNDVVDRQVVNLEFDNGAVAGFTMTAFTTDMARQLKVCGTKGQITADMNANTVSLHRFGESGPREITLETPPQTNNYGHGGGDYYLMRDFVRAVQSGGDGNLSSARVSLQSHLICFAAERSRVERRIVEL</sequence>
<dbReference type="PANTHER" id="PTHR43377:SF2">
    <property type="entry name" value="BINDING ROSSMANN FOLD OXIDOREDUCTASE, PUTATIVE (AFU_ORTHOLOGUE AFUA_4G00560)-RELATED"/>
    <property type="match status" value="1"/>
</dbReference>